<dbReference type="GO" id="GO:0008081">
    <property type="term" value="F:phosphoric diester hydrolase activity"/>
    <property type="evidence" value="ECO:0007669"/>
    <property type="project" value="InterPro"/>
</dbReference>
<feature type="domain" description="Phosphatidylinositol-specific phospholipase C X" evidence="1">
    <location>
        <begin position="187"/>
        <end position="346"/>
    </location>
</feature>
<dbReference type="PANTHER" id="PTHR13593:SF143">
    <property type="entry name" value="PHOSPHATIDYLINOSITOL-SPECIFIC PHOSPHOLIPASE C X DOMAIN-CONTAINING PROTEIN"/>
    <property type="match status" value="1"/>
</dbReference>
<accession>A0A7S3Z7B8</accession>
<dbReference type="PROSITE" id="PS50007">
    <property type="entry name" value="PIPLC_X_DOMAIN"/>
    <property type="match status" value="1"/>
</dbReference>
<dbReference type="Gene3D" id="3.20.20.190">
    <property type="entry name" value="Phosphatidylinositol (PI) phosphodiesterase"/>
    <property type="match status" value="1"/>
</dbReference>
<dbReference type="GO" id="GO:0006629">
    <property type="term" value="P:lipid metabolic process"/>
    <property type="evidence" value="ECO:0007669"/>
    <property type="project" value="InterPro"/>
</dbReference>
<dbReference type="SUPFAM" id="SSF51695">
    <property type="entry name" value="PLC-like phosphodiesterases"/>
    <property type="match status" value="1"/>
</dbReference>
<evidence type="ECO:0000313" key="2">
    <source>
        <dbReference type="EMBL" id="CAE0674191.1"/>
    </source>
</evidence>
<dbReference type="InterPro" id="IPR000909">
    <property type="entry name" value="PLipase_C_PInositol-sp_X_dom"/>
</dbReference>
<protein>
    <recommendedName>
        <fullName evidence="1">Phosphatidylinositol-specific phospholipase C X domain-containing protein</fullName>
    </recommendedName>
</protein>
<proteinExistence type="predicted"/>
<reference evidence="2" key="1">
    <citation type="submission" date="2021-01" db="EMBL/GenBank/DDBJ databases">
        <authorList>
            <person name="Corre E."/>
            <person name="Pelletier E."/>
            <person name="Niang G."/>
            <person name="Scheremetjew M."/>
            <person name="Finn R."/>
            <person name="Kale V."/>
            <person name="Holt S."/>
            <person name="Cochrane G."/>
            <person name="Meng A."/>
            <person name="Brown T."/>
            <person name="Cohen L."/>
        </authorList>
    </citation>
    <scope>NUCLEOTIDE SEQUENCE</scope>
    <source>
        <strain evidence="2">CCCM811</strain>
    </source>
</reference>
<dbReference type="EMBL" id="HBIV01036323">
    <property type="protein sequence ID" value="CAE0674191.1"/>
    <property type="molecule type" value="Transcribed_RNA"/>
</dbReference>
<name>A0A7S3Z7B8_9EUKA</name>
<gene>
    <name evidence="2" type="ORF">LGLO00237_LOCUS25965</name>
</gene>
<sequence>MKYRDNDVELQPSGFTVESAEYEITEFKVTNGQDPDNEIRAGRKYTLSDGKFRFRVGRKGSEDVANWFNERIGGQHSTFGHDAGKLNFAFIGTLTVTLAEDKGVRRQMFVFKDIAFAQGHTGTANNWWFGQKGAERGESNAILGVPDATESLTPATSIFKFRRGGNGVNRVDFSFEMVDDWMKVVPDTTVLHEMVLPGTHDAGMSKLSHCFGSFATSVIHNKFTKTQDDDVYNQLKLGSRYFDIRVDYDHDELFTYHRTGDIGCNGEKLTSVLNGAKAYLQSRPTETAIFKISQIRDNSADTKARIDTLLGHYDSILLKMPAPTNDNDLGNLPLGDVRGKLIIVQDYNEYLDDARGRFRYRTAGDDSNSGHYLRIYDRYSNKYSYDDMQSDQIEKWDSHAGKWQDEVQPYTFLLSWTLTPQFPALLTPGYPSIKEQAQDANEKLGGVLHDRIVGSTKPKPNIVYIDYIDGRTGYIITQYNF</sequence>
<dbReference type="PANTHER" id="PTHR13593">
    <property type="match status" value="1"/>
</dbReference>
<dbReference type="InterPro" id="IPR017946">
    <property type="entry name" value="PLC-like_Pdiesterase_TIM-brl"/>
</dbReference>
<dbReference type="AlphaFoldDB" id="A0A7S3Z7B8"/>
<dbReference type="InterPro" id="IPR051057">
    <property type="entry name" value="PI-PLC_domain"/>
</dbReference>
<organism evidence="2">
    <name type="scientific">Lotharella globosa</name>
    <dbReference type="NCBI Taxonomy" id="91324"/>
    <lineage>
        <taxon>Eukaryota</taxon>
        <taxon>Sar</taxon>
        <taxon>Rhizaria</taxon>
        <taxon>Cercozoa</taxon>
        <taxon>Chlorarachniophyceae</taxon>
        <taxon>Lotharella</taxon>
    </lineage>
</organism>
<dbReference type="SMART" id="SM00148">
    <property type="entry name" value="PLCXc"/>
    <property type="match status" value="1"/>
</dbReference>
<evidence type="ECO:0000259" key="1">
    <source>
        <dbReference type="SMART" id="SM00148"/>
    </source>
</evidence>